<name>A0AAN9RXC5_PSOTE</name>
<dbReference type="InterPro" id="IPR000571">
    <property type="entry name" value="Znf_CCCH"/>
</dbReference>
<dbReference type="GO" id="GO:0008270">
    <property type="term" value="F:zinc ion binding"/>
    <property type="evidence" value="ECO:0007669"/>
    <property type="project" value="UniProtKB-KW"/>
</dbReference>
<sequence length="331" mass="37481">MDPSRRTLQRISDDESLSSTSTCSGLASKRAYIPKRLVIGNDEYVQIGNGNQLIRDPKKRSRKLANEKVRWSLHTARQRLARKQKYCQFFTRFGKCKKDGGKCPYIHDPSKIAVCTKFLNGLCSTPNCKLTHKVIPERMPDCSYFLQGLCSNRNCPYRHVNVNPKASVCEGFLKGYCADGDECRKKHSYVCPTFEATGTCTQGTKCKLHHPKKQSKGKKRKRSGDQNSRGRYFGSIPADISESGMMVALNRHKQSGEHEEEFSDYISLDENEEVADTVDQSFETASFCDNDSLDMQMDDFDELIKPVLLLKKFTSQSPQFPSLQALGKLQT</sequence>
<evidence type="ECO:0000313" key="10">
    <source>
        <dbReference type="Proteomes" id="UP001386955"/>
    </source>
</evidence>
<keyword evidence="4 6" id="KW-0862">Zinc</keyword>
<feature type="zinc finger region" description="C3H1-type" evidence="6">
    <location>
        <begin position="136"/>
        <end position="162"/>
    </location>
</feature>
<comment type="caution">
    <text evidence="9">The sequence shown here is derived from an EMBL/GenBank/DDBJ whole genome shotgun (WGS) entry which is preliminary data.</text>
</comment>
<keyword evidence="5" id="KW-0238">DNA-binding</keyword>
<evidence type="ECO:0000259" key="8">
    <source>
        <dbReference type="PROSITE" id="PS50103"/>
    </source>
</evidence>
<dbReference type="Gene3D" id="4.10.1000.10">
    <property type="entry name" value="Zinc finger, CCCH-type"/>
    <property type="match status" value="2"/>
</dbReference>
<dbReference type="EMBL" id="JAYMYS010000008">
    <property type="protein sequence ID" value="KAK7385129.1"/>
    <property type="molecule type" value="Genomic_DNA"/>
</dbReference>
<protein>
    <recommendedName>
        <fullName evidence="8">C3H1-type domain-containing protein</fullName>
    </recommendedName>
</protein>
<feature type="domain" description="C3H1-type" evidence="8">
    <location>
        <begin position="136"/>
        <end position="162"/>
    </location>
</feature>
<dbReference type="PANTHER" id="PTHR46156:SF1">
    <property type="entry name" value="ZINC FINGER CCCH DOMAIN-CONTAINING PROTEIN 3"/>
    <property type="match status" value="1"/>
</dbReference>
<dbReference type="Proteomes" id="UP001386955">
    <property type="component" value="Unassembled WGS sequence"/>
</dbReference>
<dbReference type="FunFam" id="4.10.1000.10:FF:000008">
    <property type="entry name" value="zinc finger CCCH domain-containing protein 3"/>
    <property type="match status" value="1"/>
</dbReference>
<proteinExistence type="predicted"/>
<evidence type="ECO:0000256" key="4">
    <source>
        <dbReference type="ARBA" id="ARBA00022833"/>
    </source>
</evidence>
<dbReference type="FunFam" id="4.10.1000.10:FF:000022">
    <property type="entry name" value="Zinc finger CCCH domain-containing protein 7"/>
    <property type="match status" value="1"/>
</dbReference>
<gene>
    <name evidence="9" type="ORF">VNO78_30840</name>
</gene>
<keyword evidence="2" id="KW-0677">Repeat</keyword>
<keyword evidence="10" id="KW-1185">Reference proteome</keyword>
<organism evidence="9 10">
    <name type="scientific">Psophocarpus tetragonolobus</name>
    <name type="common">Winged bean</name>
    <name type="synonym">Dolichos tetragonolobus</name>
    <dbReference type="NCBI Taxonomy" id="3891"/>
    <lineage>
        <taxon>Eukaryota</taxon>
        <taxon>Viridiplantae</taxon>
        <taxon>Streptophyta</taxon>
        <taxon>Embryophyta</taxon>
        <taxon>Tracheophyta</taxon>
        <taxon>Spermatophyta</taxon>
        <taxon>Magnoliopsida</taxon>
        <taxon>eudicotyledons</taxon>
        <taxon>Gunneridae</taxon>
        <taxon>Pentapetalae</taxon>
        <taxon>rosids</taxon>
        <taxon>fabids</taxon>
        <taxon>Fabales</taxon>
        <taxon>Fabaceae</taxon>
        <taxon>Papilionoideae</taxon>
        <taxon>50 kb inversion clade</taxon>
        <taxon>NPAAA clade</taxon>
        <taxon>indigoferoid/millettioid clade</taxon>
        <taxon>Phaseoleae</taxon>
        <taxon>Psophocarpus</taxon>
    </lineage>
</organism>
<dbReference type="PANTHER" id="PTHR46156">
    <property type="entry name" value="CCCH ZINGC FINGER"/>
    <property type="match status" value="1"/>
</dbReference>
<evidence type="ECO:0000256" key="1">
    <source>
        <dbReference type="ARBA" id="ARBA00022723"/>
    </source>
</evidence>
<evidence type="ECO:0000256" key="5">
    <source>
        <dbReference type="ARBA" id="ARBA00023125"/>
    </source>
</evidence>
<feature type="domain" description="C3H1-type" evidence="8">
    <location>
        <begin position="81"/>
        <end position="110"/>
    </location>
</feature>
<keyword evidence="1 6" id="KW-0479">Metal-binding</keyword>
<feature type="compositionally biased region" description="Basic residues" evidence="7">
    <location>
        <begin position="206"/>
        <end position="222"/>
    </location>
</feature>
<evidence type="ECO:0000256" key="6">
    <source>
        <dbReference type="PROSITE-ProRule" id="PRU00723"/>
    </source>
</evidence>
<evidence type="ECO:0000256" key="7">
    <source>
        <dbReference type="SAM" id="MobiDB-lite"/>
    </source>
</evidence>
<evidence type="ECO:0000256" key="3">
    <source>
        <dbReference type="ARBA" id="ARBA00022771"/>
    </source>
</evidence>
<reference evidence="9 10" key="1">
    <citation type="submission" date="2024-01" db="EMBL/GenBank/DDBJ databases">
        <title>The genomes of 5 underutilized Papilionoideae crops provide insights into root nodulation and disease resistanc.</title>
        <authorList>
            <person name="Jiang F."/>
        </authorList>
    </citation>
    <scope>NUCLEOTIDE SEQUENCE [LARGE SCALE GENOMIC DNA]</scope>
    <source>
        <strain evidence="9">DUOXIRENSHENG_FW03</strain>
        <tissue evidence="9">Leaves</tissue>
    </source>
</reference>
<evidence type="ECO:0000313" key="9">
    <source>
        <dbReference type="EMBL" id="KAK7385129.1"/>
    </source>
</evidence>
<dbReference type="GO" id="GO:0005634">
    <property type="term" value="C:nucleus"/>
    <property type="evidence" value="ECO:0007669"/>
    <property type="project" value="UniProtKB-ARBA"/>
</dbReference>
<evidence type="ECO:0000256" key="2">
    <source>
        <dbReference type="ARBA" id="ARBA00022737"/>
    </source>
</evidence>
<dbReference type="AlphaFoldDB" id="A0AAN9RXC5"/>
<feature type="zinc finger region" description="C3H1-type" evidence="6">
    <location>
        <begin position="163"/>
        <end position="190"/>
    </location>
</feature>
<keyword evidence="3 6" id="KW-0863">Zinc-finger</keyword>
<feature type="domain" description="C3H1-type" evidence="8">
    <location>
        <begin position="163"/>
        <end position="190"/>
    </location>
</feature>
<dbReference type="GO" id="GO:0003677">
    <property type="term" value="F:DNA binding"/>
    <property type="evidence" value="ECO:0007669"/>
    <property type="project" value="UniProtKB-KW"/>
</dbReference>
<accession>A0AAN9RXC5</accession>
<dbReference type="SMART" id="SM00356">
    <property type="entry name" value="ZnF_C3H1"/>
    <property type="match status" value="5"/>
</dbReference>
<feature type="zinc finger region" description="C3H1-type" evidence="6">
    <location>
        <begin position="81"/>
        <end position="110"/>
    </location>
</feature>
<dbReference type="PROSITE" id="PS50103">
    <property type="entry name" value="ZF_C3H1"/>
    <property type="match status" value="3"/>
</dbReference>
<feature type="region of interest" description="Disordered" evidence="7">
    <location>
        <begin position="203"/>
        <end position="237"/>
    </location>
</feature>